<accession>A0A7E4UPZ9</accession>
<feature type="domain" description="Phosducin" evidence="4">
    <location>
        <begin position="76"/>
        <end position="231"/>
    </location>
</feature>
<proteinExistence type="inferred from homology"/>
<dbReference type="InterPro" id="IPR051499">
    <property type="entry name" value="Phosducin-like_reg"/>
</dbReference>
<reference evidence="5" key="1">
    <citation type="journal article" date="2013" name="Genetics">
        <title>The draft genome and transcriptome of Panagrellus redivivus are shaped by the harsh demands of a free-living lifestyle.</title>
        <authorList>
            <person name="Srinivasan J."/>
            <person name="Dillman A.R."/>
            <person name="Macchietto M.G."/>
            <person name="Heikkinen L."/>
            <person name="Lakso M."/>
            <person name="Fracchia K.M."/>
            <person name="Antoshechkin I."/>
            <person name="Mortazavi A."/>
            <person name="Wong G."/>
            <person name="Sternberg P.W."/>
        </authorList>
    </citation>
    <scope>NUCLEOTIDE SEQUENCE [LARGE SCALE GENOMIC DNA]</scope>
    <source>
        <strain evidence="5">MT8872</strain>
    </source>
</reference>
<dbReference type="Gene3D" id="1.10.168.10">
    <property type="entry name" value="Phosducin, domain 2"/>
    <property type="match status" value="1"/>
</dbReference>
<dbReference type="InterPro" id="IPR036249">
    <property type="entry name" value="Thioredoxin-like_sf"/>
</dbReference>
<keyword evidence="2" id="KW-0597">Phosphoprotein</keyword>
<dbReference type="Proteomes" id="UP000492821">
    <property type="component" value="Unassembled WGS sequence"/>
</dbReference>
<dbReference type="InterPro" id="IPR024253">
    <property type="entry name" value="Phosducin_thioredoxin-like_dom"/>
</dbReference>
<dbReference type="SUPFAM" id="SSF52833">
    <property type="entry name" value="Thioredoxin-like"/>
    <property type="match status" value="1"/>
</dbReference>
<reference evidence="6" key="2">
    <citation type="submission" date="2020-10" db="UniProtKB">
        <authorList>
            <consortium name="WormBaseParasite"/>
        </authorList>
    </citation>
    <scope>IDENTIFICATION</scope>
</reference>
<evidence type="ECO:0000256" key="3">
    <source>
        <dbReference type="SAM" id="MobiDB-lite"/>
    </source>
</evidence>
<evidence type="ECO:0000313" key="5">
    <source>
        <dbReference type="Proteomes" id="UP000492821"/>
    </source>
</evidence>
<name>A0A7E4UPZ9_PANRE</name>
<dbReference type="WBParaSite" id="Pan_g11375.t1">
    <property type="protein sequence ID" value="Pan_g11375.t1"/>
    <property type="gene ID" value="Pan_g11375"/>
</dbReference>
<keyword evidence="5" id="KW-1185">Reference proteome</keyword>
<protein>
    <submittedName>
        <fullName evidence="6">Phosducin domain-containing protein</fullName>
    </submittedName>
</protein>
<dbReference type="Pfam" id="PF02114">
    <property type="entry name" value="Phosducin"/>
    <property type="match status" value="1"/>
</dbReference>
<sequence length="246" mass="28058">MSTLDEKFLDGPTVGYCSDSDEEAPSASVPAENEYPGSRPQSAQTGPKGVLNDYKRHGEELRQKKLERDAWLRKEAQRMTVKPNRNTDNKANDDDDSDDESALEKIRRQRMNMMRDMRRGRIMEVPDKHDFVRIVDSSVPDEVVFMHIYRDGLEGCQFLNDALLVLAGRIEKAKFYKVKATLLETSKSFEENALPTLQVYVNGDLTGNFVRITDDLSEDFGCDDLIQFLGRHEIALSFANTDNRLD</sequence>
<dbReference type="InterPro" id="IPR023196">
    <property type="entry name" value="Phosducin_N_dom_sf"/>
</dbReference>
<evidence type="ECO:0000256" key="2">
    <source>
        <dbReference type="ARBA" id="ARBA00022553"/>
    </source>
</evidence>
<dbReference type="AlphaFoldDB" id="A0A7E4UPZ9"/>
<dbReference type="InterPro" id="IPR001200">
    <property type="entry name" value="Phosducin"/>
</dbReference>
<dbReference type="PANTHER" id="PTHR46052:SF1">
    <property type="entry name" value="PHOSDUCIN-LIKE PROTEIN"/>
    <property type="match status" value="1"/>
</dbReference>
<dbReference type="Gene3D" id="3.40.30.10">
    <property type="entry name" value="Glutaredoxin"/>
    <property type="match status" value="1"/>
</dbReference>
<dbReference type="CDD" id="cd02987">
    <property type="entry name" value="Phd_like_Phd"/>
    <property type="match status" value="1"/>
</dbReference>
<dbReference type="PANTHER" id="PTHR46052">
    <property type="entry name" value="PHOSDUCIN-LIKE PROTEIN"/>
    <property type="match status" value="1"/>
</dbReference>
<evidence type="ECO:0000313" key="6">
    <source>
        <dbReference type="WBParaSite" id="Pan_g11375.t1"/>
    </source>
</evidence>
<feature type="compositionally biased region" description="Basic and acidic residues" evidence="3">
    <location>
        <begin position="53"/>
        <end position="77"/>
    </location>
</feature>
<organism evidence="5 6">
    <name type="scientific">Panagrellus redivivus</name>
    <name type="common">Microworm</name>
    <dbReference type="NCBI Taxonomy" id="6233"/>
    <lineage>
        <taxon>Eukaryota</taxon>
        <taxon>Metazoa</taxon>
        <taxon>Ecdysozoa</taxon>
        <taxon>Nematoda</taxon>
        <taxon>Chromadorea</taxon>
        <taxon>Rhabditida</taxon>
        <taxon>Tylenchina</taxon>
        <taxon>Panagrolaimomorpha</taxon>
        <taxon>Panagrolaimoidea</taxon>
        <taxon>Panagrolaimidae</taxon>
        <taxon>Panagrellus</taxon>
    </lineage>
</organism>
<evidence type="ECO:0000256" key="1">
    <source>
        <dbReference type="ARBA" id="ARBA00009686"/>
    </source>
</evidence>
<comment type="similarity">
    <text evidence="1">Belongs to the phosducin family.</text>
</comment>
<dbReference type="GO" id="GO:0008277">
    <property type="term" value="P:regulation of G protein-coupled receptor signaling pathway"/>
    <property type="evidence" value="ECO:0007669"/>
    <property type="project" value="InterPro"/>
</dbReference>
<feature type="region of interest" description="Disordered" evidence="3">
    <location>
        <begin position="1"/>
        <end position="102"/>
    </location>
</feature>
<evidence type="ECO:0000259" key="4">
    <source>
        <dbReference type="Pfam" id="PF02114"/>
    </source>
</evidence>